<evidence type="ECO:0000256" key="2">
    <source>
        <dbReference type="SAM" id="Phobius"/>
    </source>
</evidence>
<dbReference type="Proteomes" id="UP001515480">
    <property type="component" value="Unassembled WGS sequence"/>
</dbReference>
<feature type="transmembrane region" description="Helical" evidence="2">
    <location>
        <begin position="170"/>
        <end position="189"/>
    </location>
</feature>
<feature type="transmembrane region" description="Helical" evidence="2">
    <location>
        <begin position="201"/>
        <end position="223"/>
    </location>
</feature>
<organism evidence="3 4">
    <name type="scientific">Prymnesium parvum</name>
    <name type="common">Toxic golden alga</name>
    <dbReference type="NCBI Taxonomy" id="97485"/>
    <lineage>
        <taxon>Eukaryota</taxon>
        <taxon>Haptista</taxon>
        <taxon>Haptophyta</taxon>
        <taxon>Prymnesiophyceae</taxon>
        <taxon>Prymnesiales</taxon>
        <taxon>Prymnesiaceae</taxon>
        <taxon>Prymnesium</taxon>
    </lineage>
</organism>
<keyword evidence="2" id="KW-1133">Transmembrane helix</keyword>
<sequence>MLAAAHRRSDPPPPAENLEPLLEGVPGRSDHEPPAAPAADAPGALVAADALLLTIESLVPVRGHVLSASLSQTVAQLKAEYAARLLEETVAIMLADAERRAEAPRRVSLSDAHAARFDMHVRLIFDGRELADEMVLAEVAGLQDGSRLVALAQKHERGLGQRLVRTLVRWWPLIGVLLLAVVFTLEVCGLLPGTRHCDRPLVAFLIVTAGILLPYGLVISGLYQEDRGNRLLWFMQSQPLARMMFGTTLMTFIWCIVGAVWLFGSDGCRESAPQLHYVALVAWIILMIINAPLIVVLSLPFMLCCKCSIAFKILSFMSGVNRSVVRVDVDRSMHI</sequence>
<name>A0AB34K2A4_PRYPA</name>
<gene>
    <name evidence="3" type="ORF">AB1Y20_009684</name>
</gene>
<dbReference type="AlphaFoldDB" id="A0AB34K2A4"/>
<accession>A0AB34K2A4</accession>
<evidence type="ECO:0000313" key="3">
    <source>
        <dbReference type="EMBL" id="KAL1528330.1"/>
    </source>
</evidence>
<keyword evidence="2" id="KW-0472">Membrane</keyword>
<reference evidence="3 4" key="1">
    <citation type="journal article" date="2024" name="Science">
        <title>Giant polyketide synthase enzymes in the biosynthesis of giant marine polyether toxins.</title>
        <authorList>
            <person name="Fallon T.R."/>
            <person name="Shende V.V."/>
            <person name="Wierzbicki I.H."/>
            <person name="Pendleton A.L."/>
            <person name="Watervoot N.F."/>
            <person name="Auber R.P."/>
            <person name="Gonzalez D.J."/>
            <person name="Wisecaver J.H."/>
            <person name="Moore B.S."/>
        </authorList>
    </citation>
    <scope>NUCLEOTIDE SEQUENCE [LARGE SCALE GENOMIC DNA]</scope>
    <source>
        <strain evidence="3 4">12B1</strain>
    </source>
</reference>
<protein>
    <submittedName>
        <fullName evidence="3">Uncharacterized protein</fullName>
    </submittedName>
</protein>
<keyword evidence="4" id="KW-1185">Reference proteome</keyword>
<proteinExistence type="predicted"/>
<dbReference type="EMBL" id="JBGBPQ010000002">
    <property type="protein sequence ID" value="KAL1528330.1"/>
    <property type="molecule type" value="Genomic_DNA"/>
</dbReference>
<keyword evidence="2" id="KW-0812">Transmembrane</keyword>
<evidence type="ECO:0000313" key="4">
    <source>
        <dbReference type="Proteomes" id="UP001515480"/>
    </source>
</evidence>
<comment type="caution">
    <text evidence="3">The sequence shown here is derived from an EMBL/GenBank/DDBJ whole genome shotgun (WGS) entry which is preliminary data.</text>
</comment>
<evidence type="ECO:0000256" key="1">
    <source>
        <dbReference type="SAM" id="MobiDB-lite"/>
    </source>
</evidence>
<feature type="transmembrane region" description="Helical" evidence="2">
    <location>
        <begin position="243"/>
        <end position="263"/>
    </location>
</feature>
<feature type="transmembrane region" description="Helical" evidence="2">
    <location>
        <begin position="275"/>
        <end position="303"/>
    </location>
</feature>
<feature type="region of interest" description="Disordered" evidence="1">
    <location>
        <begin position="1"/>
        <end position="39"/>
    </location>
</feature>